<dbReference type="EMBL" id="KZ155786">
    <property type="protein sequence ID" value="OUS45728.1"/>
    <property type="molecule type" value="Genomic_DNA"/>
</dbReference>
<dbReference type="AlphaFoldDB" id="A0A1Y5I828"/>
<dbReference type="Proteomes" id="UP000195557">
    <property type="component" value="Unassembled WGS sequence"/>
</dbReference>
<evidence type="ECO:0000256" key="1">
    <source>
        <dbReference type="SAM" id="MobiDB-lite"/>
    </source>
</evidence>
<feature type="compositionally biased region" description="Basic residues" evidence="1">
    <location>
        <begin position="35"/>
        <end position="44"/>
    </location>
</feature>
<reference evidence="2" key="1">
    <citation type="submission" date="2017-04" db="EMBL/GenBank/DDBJ databases">
        <title>Population genomics of picophytoplankton unveils novel chromosome hypervariability.</title>
        <authorList>
            <consortium name="DOE Joint Genome Institute"/>
            <person name="Blanc-Mathieu R."/>
            <person name="Krasovec M."/>
            <person name="Hebrard M."/>
            <person name="Yau S."/>
            <person name="Desgranges E."/>
            <person name="Martin J."/>
            <person name="Schackwitz W."/>
            <person name="Kuo A."/>
            <person name="Salin G."/>
            <person name="Donnadieu C."/>
            <person name="Desdevises Y."/>
            <person name="Sanchez-Ferandin S."/>
            <person name="Moreau H."/>
            <person name="Rivals E."/>
            <person name="Grigoriev I.V."/>
            <person name="Grimsley N."/>
            <person name="Eyre-Walker A."/>
            <person name="Piganeau G."/>
        </authorList>
    </citation>
    <scope>NUCLEOTIDE SEQUENCE [LARGE SCALE GENOMIC DNA]</scope>
    <source>
        <strain evidence="2">RCC 1115</strain>
    </source>
</reference>
<gene>
    <name evidence="2" type="ORF">BE221DRAFT_206264</name>
</gene>
<protein>
    <submittedName>
        <fullName evidence="2">Uncharacterized protein</fullName>
    </submittedName>
</protein>
<accession>A0A1Y5I828</accession>
<name>A0A1Y5I828_OSTTA</name>
<organism evidence="2">
    <name type="scientific">Ostreococcus tauri</name>
    <name type="common">Marine green alga</name>
    <dbReference type="NCBI Taxonomy" id="70448"/>
    <lineage>
        <taxon>Eukaryota</taxon>
        <taxon>Viridiplantae</taxon>
        <taxon>Chlorophyta</taxon>
        <taxon>Mamiellophyceae</taxon>
        <taxon>Mamiellales</taxon>
        <taxon>Bathycoccaceae</taxon>
        <taxon>Ostreococcus</taxon>
    </lineage>
</organism>
<evidence type="ECO:0000313" key="2">
    <source>
        <dbReference type="EMBL" id="OUS45728.1"/>
    </source>
</evidence>
<proteinExistence type="predicted"/>
<feature type="region of interest" description="Disordered" evidence="1">
    <location>
        <begin position="34"/>
        <end position="61"/>
    </location>
</feature>
<sequence length="186" mass="20868">MGGSPMMNVTGDGFIVDGTHQRSSPLNESMMIVKTWRRRRRNRKGSSNPRHAARQPRCGIRPRARITNSLPMRLASSNSACSRALVSARYRGSTRWSDIAASGTSIRYSVVASRLRVSFMERRTANVPRCAAFLIRKPSASRSYRERCVRCGGCDAAMRPPRITAPPTPSVRFWSNHYPISATTYY</sequence>